<proteinExistence type="predicted"/>
<keyword evidence="3" id="KW-0949">S-adenosyl-L-methionine</keyword>
<evidence type="ECO:0000256" key="2">
    <source>
        <dbReference type="ARBA" id="ARBA00022679"/>
    </source>
</evidence>
<gene>
    <name evidence="4" type="ORF">J2S08_004205</name>
</gene>
<evidence type="ECO:0000313" key="4">
    <source>
        <dbReference type="EMBL" id="MDQ0178301.1"/>
    </source>
</evidence>
<dbReference type="InterPro" id="IPR029063">
    <property type="entry name" value="SAM-dependent_MTases_sf"/>
</dbReference>
<comment type="caution">
    <text evidence="4">The sequence shown here is derived from an EMBL/GenBank/DDBJ whole genome shotgun (WGS) entry which is preliminary data.</text>
</comment>
<dbReference type="PROSITE" id="PS51682">
    <property type="entry name" value="SAM_OMT_I"/>
    <property type="match status" value="1"/>
</dbReference>
<keyword evidence="5" id="KW-1185">Reference proteome</keyword>
<name>A0ABT9WYC6_9BACI</name>
<dbReference type="PANTHER" id="PTHR10509">
    <property type="entry name" value="O-METHYLTRANSFERASE-RELATED"/>
    <property type="match status" value="1"/>
</dbReference>
<accession>A0ABT9WYC6</accession>
<sequence length="210" mass="23289">MKKTVKEYIQSIYPQDEMLDKVKAGIIKKGMPNISISPGFGRLLSMLVKLSGAKQVLEIGALGGYSGICLARELGKDGNIISLELKQEYADVAKKHLAEAGLGDLVEYRIGDAKDSLVQLEKEERKFDFFFIDADKENYPLYLEWALKLGNPGAIIAADNTLMRGRTYDESIDSPAVQAVRRFNEQLAQDDRLQSTLLPAFDGISLAMIK</sequence>
<keyword evidence="2" id="KW-0808">Transferase</keyword>
<dbReference type="InterPro" id="IPR050362">
    <property type="entry name" value="Cation-dep_OMT"/>
</dbReference>
<evidence type="ECO:0000256" key="3">
    <source>
        <dbReference type="ARBA" id="ARBA00022691"/>
    </source>
</evidence>
<evidence type="ECO:0000313" key="5">
    <source>
        <dbReference type="Proteomes" id="UP001223586"/>
    </source>
</evidence>
<organism evidence="4 5">
    <name type="scientific">Bacillus chungangensis</name>
    <dbReference type="NCBI Taxonomy" id="587633"/>
    <lineage>
        <taxon>Bacteria</taxon>
        <taxon>Bacillati</taxon>
        <taxon>Bacillota</taxon>
        <taxon>Bacilli</taxon>
        <taxon>Bacillales</taxon>
        <taxon>Bacillaceae</taxon>
        <taxon>Bacillus</taxon>
    </lineage>
</organism>
<reference evidence="4 5" key="1">
    <citation type="submission" date="2023-07" db="EMBL/GenBank/DDBJ databases">
        <title>Genomic Encyclopedia of Type Strains, Phase IV (KMG-IV): sequencing the most valuable type-strain genomes for metagenomic binning, comparative biology and taxonomic classification.</title>
        <authorList>
            <person name="Goeker M."/>
        </authorList>
    </citation>
    <scope>NUCLEOTIDE SEQUENCE [LARGE SCALE GENOMIC DNA]</scope>
    <source>
        <strain evidence="4 5">DSM 23837</strain>
    </source>
</reference>
<dbReference type="Gene3D" id="3.40.50.150">
    <property type="entry name" value="Vaccinia Virus protein VP39"/>
    <property type="match status" value="1"/>
</dbReference>
<dbReference type="Pfam" id="PF01596">
    <property type="entry name" value="Methyltransf_3"/>
    <property type="match status" value="1"/>
</dbReference>
<dbReference type="EMBL" id="JAUSTT010000039">
    <property type="protein sequence ID" value="MDQ0178301.1"/>
    <property type="molecule type" value="Genomic_DNA"/>
</dbReference>
<dbReference type="RefSeq" id="WP_370875733.1">
    <property type="nucleotide sequence ID" value="NZ_JAUSTT010000039.1"/>
</dbReference>
<dbReference type="Proteomes" id="UP001223586">
    <property type="component" value="Unassembled WGS sequence"/>
</dbReference>
<protein>
    <submittedName>
        <fullName evidence="4">O-methyltransferase YrrM</fullName>
    </submittedName>
</protein>
<dbReference type="PANTHER" id="PTHR10509:SF14">
    <property type="entry name" value="CAFFEOYL-COA O-METHYLTRANSFERASE 3-RELATED"/>
    <property type="match status" value="1"/>
</dbReference>
<dbReference type="InterPro" id="IPR002935">
    <property type="entry name" value="SAM_O-MeTrfase"/>
</dbReference>
<keyword evidence="1" id="KW-0489">Methyltransferase</keyword>
<dbReference type="SUPFAM" id="SSF53335">
    <property type="entry name" value="S-adenosyl-L-methionine-dependent methyltransferases"/>
    <property type="match status" value="1"/>
</dbReference>
<evidence type="ECO:0000256" key="1">
    <source>
        <dbReference type="ARBA" id="ARBA00022603"/>
    </source>
</evidence>